<reference evidence="1" key="1">
    <citation type="submission" date="2023-06" db="EMBL/GenBank/DDBJ databases">
        <authorList>
            <consortium name="Lawrence Berkeley National Laboratory"/>
            <person name="Ahrendt S."/>
            <person name="Sahu N."/>
            <person name="Indic B."/>
            <person name="Wong-Bajracharya J."/>
            <person name="Merenyi Z."/>
            <person name="Ke H.-M."/>
            <person name="Monk M."/>
            <person name="Kocsube S."/>
            <person name="Drula E."/>
            <person name="Lipzen A."/>
            <person name="Balint B."/>
            <person name="Henrissat B."/>
            <person name="Andreopoulos B."/>
            <person name="Martin F.M."/>
            <person name="Harder C.B."/>
            <person name="Rigling D."/>
            <person name="Ford K.L."/>
            <person name="Foster G.D."/>
            <person name="Pangilinan J."/>
            <person name="Papanicolaou A."/>
            <person name="Barry K."/>
            <person name="LaButti K."/>
            <person name="Viragh M."/>
            <person name="Koriabine M."/>
            <person name="Yan M."/>
            <person name="Riley R."/>
            <person name="Champramary S."/>
            <person name="Plett K.L."/>
            <person name="Tsai I.J."/>
            <person name="Slot J."/>
            <person name="Sipos G."/>
            <person name="Plett J."/>
            <person name="Nagy L.G."/>
            <person name="Grigoriev I.V."/>
        </authorList>
    </citation>
    <scope>NUCLEOTIDE SEQUENCE</scope>
    <source>
        <strain evidence="1">ICMP 16352</strain>
    </source>
</reference>
<comment type="caution">
    <text evidence="1">The sequence shown here is derived from an EMBL/GenBank/DDBJ whole genome shotgun (WGS) entry which is preliminary data.</text>
</comment>
<evidence type="ECO:0000313" key="1">
    <source>
        <dbReference type="EMBL" id="KAK0476072.1"/>
    </source>
</evidence>
<dbReference type="AlphaFoldDB" id="A0AA39P1Y7"/>
<proteinExistence type="predicted"/>
<keyword evidence="2" id="KW-1185">Reference proteome</keyword>
<organism evidence="1 2">
    <name type="scientific">Armillaria novae-zelandiae</name>
    <dbReference type="NCBI Taxonomy" id="153914"/>
    <lineage>
        <taxon>Eukaryota</taxon>
        <taxon>Fungi</taxon>
        <taxon>Dikarya</taxon>
        <taxon>Basidiomycota</taxon>
        <taxon>Agaricomycotina</taxon>
        <taxon>Agaricomycetes</taxon>
        <taxon>Agaricomycetidae</taxon>
        <taxon>Agaricales</taxon>
        <taxon>Marasmiineae</taxon>
        <taxon>Physalacriaceae</taxon>
        <taxon>Armillaria</taxon>
    </lineage>
</organism>
<name>A0AA39P1Y7_9AGAR</name>
<gene>
    <name evidence="1" type="ORF">IW261DRAFT_435328</name>
</gene>
<protein>
    <submittedName>
        <fullName evidence="1">Uncharacterized protein</fullName>
    </submittedName>
</protein>
<dbReference type="Proteomes" id="UP001175227">
    <property type="component" value="Unassembled WGS sequence"/>
</dbReference>
<sequence>MLDGAEEILRITPRSGLGMCASWQYTLRCIAVHIVQLGGSKAVYVPFENKNIVVLDYVIDEEEENGIFEGDDNDEDIGSLSDPVLSCNAQIAESSITHHRSDDAANHSTSFSHVRVAWHAAHVGKLQCLPPTPSAREPNSHSFTLHRKARSIDVDINRFKDGTWSLIKSAHQILEKLLLDDAESVNLVTSCDVLGLGDNPCAPSSFIASAVARNATASIVKTISVKLQAYFSNNGSKRIDKVVSMIGSG</sequence>
<accession>A0AA39P1Y7</accession>
<dbReference type="EMBL" id="JAUEPR010000021">
    <property type="protein sequence ID" value="KAK0476072.1"/>
    <property type="molecule type" value="Genomic_DNA"/>
</dbReference>
<evidence type="ECO:0000313" key="2">
    <source>
        <dbReference type="Proteomes" id="UP001175227"/>
    </source>
</evidence>